<feature type="compositionally biased region" description="Basic and acidic residues" evidence="1">
    <location>
        <begin position="233"/>
        <end position="242"/>
    </location>
</feature>
<dbReference type="GO" id="GO:0004601">
    <property type="term" value="F:peroxidase activity"/>
    <property type="evidence" value="ECO:0007669"/>
    <property type="project" value="InterPro"/>
</dbReference>
<dbReference type="SUPFAM" id="SSF48113">
    <property type="entry name" value="Heme-dependent peroxidases"/>
    <property type="match status" value="1"/>
</dbReference>
<protein>
    <submittedName>
        <fullName evidence="2">Uncharacterized protein</fullName>
    </submittedName>
</protein>
<dbReference type="GO" id="GO:0020037">
    <property type="term" value="F:heme binding"/>
    <property type="evidence" value="ECO:0007669"/>
    <property type="project" value="InterPro"/>
</dbReference>
<evidence type="ECO:0000313" key="3">
    <source>
        <dbReference type="Proteomes" id="UP000249130"/>
    </source>
</evidence>
<name>A0A327KJH2_9BRAD</name>
<dbReference type="RefSeq" id="WP_111422070.1">
    <property type="nucleotide sequence ID" value="NZ_NPEX01000323.1"/>
</dbReference>
<dbReference type="InterPro" id="IPR010255">
    <property type="entry name" value="Haem_peroxidase_sf"/>
</dbReference>
<gene>
    <name evidence="2" type="ORF">CH341_26910</name>
</gene>
<organism evidence="2 3">
    <name type="scientific">Rhodoplanes roseus</name>
    <dbReference type="NCBI Taxonomy" id="29409"/>
    <lineage>
        <taxon>Bacteria</taxon>
        <taxon>Pseudomonadati</taxon>
        <taxon>Pseudomonadota</taxon>
        <taxon>Alphaproteobacteria</taxon>
        <taxon>Hyphomicrobiales</taxon>
        <taxon>Nitrobacteraceae</taxon>
        <taxon>Rhodoplanes</taxon>
    </lineage>
</organism>
<feature type="region of interest" description="Disordered" evidence="1">
    <location>
        <begin position="223"/>
        <end position="242"/>
    </location>
</feature>
<dbReference type="Proteomes" id="UP000249130">
    <property type="component" value="Unassembled WGS sequence"/>
</dbReference>
<evidence type="ECO:0000313" key="2">
    <source>
        <dbReference type="EMBL" id="RAI38930.1"/>
    </source>
</evidence>
<dbReference type="OrthoDB" id="105077at2"/>
<proteinExistence type="predicted"/>
<sequence length="242" mass="26248">MNADHGFPLFGSGTDLRGDTPLDATTQIAWTFFFEGGPPVMKDGKPVPVPQHGEPLDANLPEAVFRLPPPSIGEPPVSLAERNIRRGVDFGLPSGQESASYLTAVYGSIPGVPAEELFPKVDFEDRFTEILKREPALAWATPLWYYILREAGLHTEGQQLGTVGGLIVAETILGSLWTIPKPWFDVAAQWRSGPCSGAPTTADHICSMTQLLQFLGEFADRDGREGALPATQPREKTPEPAE</sequence>
<accession>A0A327KJH2</accession>
<evidence type="ECO:0000256" key="1">
    <source>
        <dbReference type="SAM" id="MobiDB-lite"/>
    </source>
</evidence>
<comment type="caution">
    <text evidence="2">The sequence shown here is derived from an EMBL/GenBank/DDBJ whole genome shotgun (WGS) entry which is preliminary data.</text>
</comment>
<dbReference type="GO" id="GO:0006979">
    <property type="term" value="P:response to oxidative stress"/>
    <property type="evidence" value="ECO:0007669"/>
    <property type="project" value="InterPro"/>
</dbReference>
<reference evidence="2 3" key="1">
    <citation type="submission" date="2017-07" db="EMBL/GenBank/DDBJ databases">
        <title>Draft Genome Sequences of Select Purple Nonsulfur Bacteria.</title>
        <authorList>
            <person name="Lasarre B."/>
            <person name="Mckinlay J.B."/>
        </authorList>
    </citation>
    <scope>NUCLEOTIDE SEQUENCE [LARGE SCALE GENOMIC DNA]</scope>
    <source>
        <strain evidence="2 3">DSM 5909</strain>
    </source>
</reference>
<dbReference type="EMBL" id="NPEX01000323">
    <property type="protein sequence ID" value="RAI38930.1"/>
    <property type="molecule type" value="Genomic_DNA"/>
</dbReference>
<keyword evidence="3" id="KW-1185">Reference proteome</keyword>
<dbReference type="AlphaFoldDB" id="A0A327KJH2"/>